<evidence type="ECO:0000313" key="1">
    <source>
        <dbReference type="EMBL" id="MBB5687858.1"/>
    </source>
</evidence>
<reference evidence="1 2" key="1">
    <citation type="submission" date="2020-08" db="EMBL/GenBank/DDBJ databases">
        <title>Genomic Encyclopedia of Type Strains, Phase IV (KMG-IV): sequencing the most valuable type-strain genomes for metagenomic binning, comparative biology and taxonomic classification.</title>
        <authorList>
            <person name="Goeker M."/>
        </authorList>
    </citation>
    <scope>NUCLEOTIDE SEQUENCE [LARGE SCALE GENOMIC DNA]</scope>
    <source>
        <strain evidence="1 2">DSM 25079</strain>
    </source>
</reference>
<accession>A0A7W9EG18</accession>
<evidence type="ECO:0008006" key="3">
    <source>
        <dbReference type="Google" id="ProtNLM"/>
    </source>
</evidence>
<organism evidence="1 2">
    <name type="scientific">Sphingobium boeckii</name>
    <dbReference type="NCBI Taxonomy" id="1082345"/>
    <lineage>
        <taxon>Bacteria</taxon>
        <taxon>Pseudomonadati</taxon>
        <taxon>Pseudomonadota</taxon>
        <taxon>Alphaproteobacteria</taxon>
        <taxon>Sphingomonadales</taxon>
        <taxon>Sphingomonadaceae</taxon>
        <taxon>Sphingobium</taxon>
    </lineage>
</organism>
<dbReference type="InterPro" id="IPR009444">
    <property type="entry name" value="Conjugal_tfr_TraD_a-type"/>
</dbReference>
<gene>
    <name evidence="1" type="ORF">FHS49_003905</name>
</gene>
<dbReference type="RefSeq" id="WP_184022211.1">
    <property type="nucleotide sequence ID" value="NZ_JACIJC010000010.1"/>
</dbReference>
<dbReference type="AlphaFoldDB" id="A0A7W9EG18"/>
<protein>
    <recommendedName>
        <fullName evidence="3">Conjugal transfer protein TraD</fullName>
    </recommendedName>
</protein>
<name>A0A7W9EG18_9SPHN</name>
<keyword evidence="2" id="KW-1185">Reference proteome</keyword>
<evidence type="ECO:0000313" key="2">
    <source>
        <dbReference type="Proteomes" id="UP000549617"/>
    </source>
</evidence>
<proteinExistence type="predicted"/>
<dbReference type="EMBL" id="JACIJC010000010">
    <property type="protein sequence ID" value="MBB5687858.1"/>
    <property type="molecule type" value="Genomic_DNA"/>
</dbReference>
<dbReference type="Pfam" id="PF06412">
    <property type="entry name" value="TraD"/>
    <property type="match status" value="1"/>
</dbReference>
<sequence length="76" mass="8750">MKRRERTHHLIELGGLVIKSGLVELVEDDRFAIYGAMLDIAAQLQSENAQSQIALWQRRGKRAFRMEAEALAEKRE</sequence>
<comment type="caution">
    <text evidence="1">The sequence shown here is derived from an EMBL/GenBank/DDBJ whole genome shotgun (WGS) entry which is preliminary data.</text>
</comment>
<dbReference type="Proteomes" id="UP000549617">
    <property type="component" value="Unassembled WGS sequence"/>
</dbReference>